<keyword evidence="3" id="KW-0720">Serine protease</keyword>
<keyword evidence="2" id="KW-0378">Hydrolase</keyword>
<dbReference type="Pfam" id="PF00082">
    <property type="entry name" value="Peptidase_S8"/>
    <property type="match status" value="1"/>
</dbReference>
<dbReference type="GO" id="GO:0004252">
    <property type="term" value="F:serine-type endopeptidase activity"/>
    <property type="evidence" value="ECO:0007669"/>
    <property type="project" value="InterPro"/>
</dbReference>
<evidence type="ECO:0000256" key="3">
    <source>
        <dbReference type="ARBA" id="ARBA00022825"/>
    </source>
</evidence>
<dbReference type="OrthoDB" id="206201at2759"/>
<comment type="similarity">
    <text evidence="4">Belongs to the peptidase S8 family.</text>
</comment>
<name>A0A9P6MZK7_9FUNG</name>
<dbReference type="PROSITE" id="PS51892">
    <property type="entry name" value="SUBTILASE"/>
    <property type="match status" value="1"/>
</dbReference>
<evidence type="ECO:0000256" key="1">
    <source>
        <dbReference type="ARBA" id="ARBA00022670"/>
    </source>
</evidence>
<dbReference type="GO" id="GO:0006508">
    <property type="term" value="P:proteolysis"/>
    <property type="evidence" value="ECO:0007669"/>
    <property type="project" value="UniProtKB-KW"/>
</dbReference>
<dbReference type="InterPro" id="IPR023828">
    <property type="entry name" value="Peptidase_S8_Ser-AS"/>
</dbReference>
<dbReference type="AlphaFoldDB" id="A0A9P6MZK7"/>
<dbReference type="Gene3D" id="3.40.50.200">
    <property type="entry name" value="Peptidase S8/S53 domain"/>
    <property type="match status" value="1"/>
</dbReference>
<sequence length="305" mass="33267">MYGTSMATPYIAGSAALLLEAEPTIDRNEVLSWLQTHSKPGLYRDTSIPDAVSGQGAGMVNNIDGIQGKAFVQPAHLALKDTVHTQESYTITLTNNYDTGETFELSSWPATSILGYTSYGQPTGDVVYNQTSAEVSFAEEDSVYLGPGGTRMYGAYGSVDMLDLQDGYPVLLGPTVDSRLVPILNEAGQSPQVFPMSSNKTVTLVLKISNPLRNLQVYVLNANKKEVLGMVPVDWEYIGWTDSVRSKFFAIHWPGRTIDVYGEVARLPDGDYSLAVVTPKPFSESDNLDDGAHESWVLPVIRIKC</sequence>
<evidence type="ECO:0000259" key="5">
    <source>
        <dbReference type="Pfam" id="PF00082"/>
    </source>
</evidence>
<dbReference type="PROSITE" id="PS00138">
    <property type="entry name" value="SUBTILASE_SER"/>
    <property type="match status" value="1"/>
</dbReference>
<dbReference type="InterPro" id="IPR000209">
    <property type="entry name" value="Peptidase_S8/S53_dom"/>
</dbReference>
<evidence type="ECO:0000256" key="4">
    <source>
        <dbReference type="PROSITE-ProRule" id="PRU01240"/>
    </source>
</evidence>
<evidence type="ECO:0000313" key="6">
    <source>
        <dbReference type="EMBL" id="KAG0018480.1"/>
    </source>
</evidence>
<keyword evidence="1" id="KW-0645">Protease</keyword>
<feature type="domain" description="Peptidase S8/S53" evidence="5">
    <location>
        <begin position="1"/>
        <end position="38"/>
    </location>
</feature>
<comment type="caution">
    <text evidence="4">Lacks conserved residue(s) required for the propagation of feature annotation.</text>
</comment>
<gene>
    <name evidence="6" type="ORF">BGZ80_007114</name>
</gene>
<dbReference type="SUPFAM" id="SSF52743">
    <property type="entry name" value="Subtilisin-like"/>
    <property type="match status" value="1"/>
</dbReference>
<evidence type="ECO:0000256" key="2">
    <source>
        <dbReference type="ARBA" id="ARBA00022801"/>
    </source>
</evidence>
<reference evidence="6" key="1">
    <citation type="journal article" date="2020" name="Fungal Divers.">
        <title>Resolving the Mortierellaceae phylogeny through synthesis of multi-gene phylogenetics and phylogenomics.</title>
        <authorList>
            <person name="Vandepol N."/>
            <person name="Liber J."/>
            <person name="Desiro A."/>
            <person name="Na H."/>
            <person name="Kennedy M."/>
            <person name="Barry K."/>
            <person name="Grigoriev I.V."/>
            <person name="Miller A.N."/>
            <person name="O'Donnell K."/>
            <person name="Stajich J.E."/>
            <person name="Bonito G."/>
        </authorList>
    </citation>
    <scope>NUCLEOTIDE SEQUENCE</scope>
    <source>
        <strain evidence="6">NRRL 2769</strain>
    </source>
</reference>
<dbReference type="EMBL" id="JAAAID010000359">
    <property type="protein sequence ID" value="KAG0018480.1"/>
    <property type="molecule type" value="Genomic_DNA"/>
</dbReference>
<organism evidence="6 7">
    <name type="scientific">Entomortierella chlamydospora</name>
    <dbReference type="NCBI Taxonomy" id="101097"/>
    <lineage>
        <taxon>Eukaryota</taxon>
        <taxon>Fungi</taxon>
        <taxon>Fungi incertae sedis</taxon>
        <taxon>Mucoromycota</taxon>
        <taxon>Mortierellomycotina</taxon>
        <taxon>Mortierellomycetes</taxon>
        <taxon>Mortierellales</taxon>
        <taxon>Mortierellaceae</taxon>
        <taxon>Entomortierella</taxon>
    </lineage>
</organism>
<keyword evidence="7" id="KW-1185">Reference proteome</keyword>
<dbReference type="InterPro" id="IPR036852">
    <property type="entry name" value="Peptidase_S8/S53_dom_sf"/>
</dbReference>
<proteinExistence type="inferred from homology"/>
<comment type="caution">
    <text evidence="6">The sequence shown here is derived from an EMBL/GenBank/DDBJ whole genome shotgun (WGS) entry which is preliminary data.</text>
</comment>
<evidence type="ECO:0000313" key="7">
    <source>
        <dbReference type="Proteomes" id="UP000703661"/>
    </source>
</evidence>
<protein>
    <recommendedName>
        <fullName evidence="5">Peptidase S8/S53 domain-containing protein</fullName>
    </recommendedName>
</protein>
<accession>A0A9P6MZK7</accession>
<dbReference type="Proteomes" id="UP000703661">
    <property type="component" value="Unassembled WGS sequence"/>
</dbReference>